<dbReference type="Pfam" id="PF03069">
    <property type="entry name" value="FmdA_AmdA"/>
    <property type="match status" value="2"/>
</dbReference>
<sequence>MPKYYINPTKQTLHGSFSQSLEPVLTIHSGDSVQYKTLDALWGLEAFQPSGERQVSSFRNKNSGHALAGPIKIIGAEPGMTLAITINKLKTGNWGFSFAGGNQAYKEMLGIPKKDNYQLNWHLDRENMIGYSNENHQVDLSPFMGAIGMPPAEDGIHSTVPPRFCGGNIDCKELVEGSILYLPISVSGGLVSVGDGHALQGDGEVSTQAIECPMEIVDLTFTLKEEMRLQMPRAYTPKGWITFGFDESLDDASMIAMNGMLDLMVEEFNMTRMEAYTLASLVVDLRITQVVNRVKGVHALLPHHALRKSEEAGLT</sequence>
<dbReference type="EMBL" id="FRCZ01000003">
    <property type="protein sequence ID" value="SHN07033.1"/>
    <property type="molecule type" value="Genomic_DNA"/>
</dbReference>
<reference evidence="1 2" key="1">
    <citation type="submission" date="2016-11" db="EMBL/GenBank/DDBJ databases">
        <authorList>
            <person name="Jaros S."/>
            <person name="Januszkiewicz K."/>
            <person name="Wedrychowicz H."/>
        </authorList>
    </citation>
    <scope>NUCLEOTIDE SEQUENCE [LARGE SCALE GENOMIC DNA]</scope>
    <source>
        <strain evidence="1 2">CGMCC 1.10681</strain>
    </source>
</reference>
<dbReference type="AlphaFoldDB" id="A0A1M7NSL4"/>
<dbReference type="RefSeq" id="WP_073201465.1">
    <property type="nucleotide sequence ID" value="NZ_FRCZ01000003.1"/>
</dbReference>
<protein>
    <submittedName>
        <fullName evidence="1">Acetamidase/formamidase</fullName>
    </submittedName>
</protein>
<organism evidence="1 2">
    <name type="scientific">Gracilibacillus kekensis</name>
    <dbReference type="NCBI Taxonomy" id="1027249"/>
    <lineage>
        <taxon>Bacteria</taxon>
        <taxon>Bacillati</taxon>
        <taxon>Bacillota</taxon>
        <taxon>Bacilli</taxon>
        <taxon>Bacillales</taxon>
        <taxon>Bacillaceae</taxon>
        <taxon>Gracilibacillus</taxon>
    </lineage>
</organism>
<accession>A0A1M7NSL4</accession>
<dbReference type="SUPFAM" id="SSF141130">
    <property type="entry name" value="Acetamidase/Formamidase-like"/>
    <property type="match status" value="1"/>
</dbReference>
<dbReference type="Gene3D" id="3.10.28.20">
    <property type="entry name" value="Acetamidase/Formamidase-like domains"/>
    <property type="match status" value="1"/>
</dbReference>
<keyword evidence="2" id="KW-1185">Reference proteome</keyword>
<dbReference type="OrthoDB" id="9811740at2"/>
<dbReference type="Proteomes" id="UP000184184">
    <property type="component" value="Unassembled WGS sequence"/>
</dbReference>
<name>A0A1M7NSL4_9BACI</name>
<proteinExistence type="predicted"/>
<gene>
    <name evidence="1" type="ORF">SAMN05216179_1739</name>
</gene>
<dbReference type="GO" id="GO:0016811">
    <property type="term" value="F:hydrolase activity, acting on carbon-nitrogen (but not peptide) bonds, in linear amides"/>
    <property type="evidence" value="ECO:0007669"/>
    <property type="project" value="InterPro"/>
</dbReference>
<dbReference type="InterPro" id="IPR004304">
    <property type="entry name" value="FmdA_AmdA"/>
</dbReference>
<dbReference type="Gene3D" id="2.60.120.580">
    <property type="entry name" value="Acetamidase/Formamidase-like domains"/>
    <property type="match status" value="2"/>
</dbReference>
<dbReference type="PANTHER" id="PTHR31891:SF1">
    <property type="entry name" value="FORMAMIDASE C869.04-RELATED"/>
    <property type="match status" value="1"/>
</dbReference>
<dbReference type="STRING" id="1027249.SAMN05216179_1739"/>
<evidence type="ECO:0000313" key="1">
    <source>
        <dbReference type="EMBL" id="SHN07033.1"/>
    </source>
</evidence>
<evidence type="ECO:0000313" key="2">
    <source>
        <dbReference type="Proteomes" id="UP000184184"/>
    </source>
</evidence>
<dbReference type="PANTHER" id="PTHR31891">
    <property type="entry name" value="FORMAMIDASE C869.04-RELATED"/>
    <property type="match status" value="1"/>
</dbReference>